<dbReference type="AlphaFoldDB" id="A0A9P6GWN7"/>
<keyword evidence="2" id="KW-1185">Reference proteome</keyword>
<evidence type="ECO:0000313" key="1">
    <source>
        <dbReference type="EMBL" id="KAF9741559.1"/>
    </source>
</evidence>
<dbReference type="OrthoDB" id="10427701at2759"/>
<evidence type="ECO:0000313" key="2">
    <source>
        <dbReference type="Proteomes" id="UP000756921"/>
    </source>
</evidence>
<dbReference type="EMBL" id="WJXW01000001">
    <property type="protein sequence ID" value="KAF9741559.1"/>
    <property type="molecule type" value="Genomic_DNA"/>
</dbReference>
<proteinExistence type="predicted"/>
<gene>
    <name evidence="1" type="ORF">PMIN01_01098</name>
</gene>
<organism evidence="1 2">
    <name type="scientific">Paraphaeosphaeria minitans</name>
    <dbReference type="NCBI Taxonomy" id="565426"/>
    <lineage>
        <taxon>Eukaryota</taxon>
        <taxon>Fungi</taxon>
        <taxon>Dikarya</taxon>
        <taxon>Ascomycota</taxon>
        <taxon>Pezizomycotina</taxon>
        <taxon>Dothideomycetes</taxon>
        <taxon>Pleosporomycetidae</taxon>
        <taxon>Pleosporales</taxon>
        <taxon>Massarineae</taxon>
        <taxon>Didymosphaeriaceae</taxon>
        <taxon>Paraphaeosphaeria</taxon>
    </lineage>
</organism>
<dbReference type="Proteomes" id="UP000756921">
    <property type="component" value="Unassembled WGS sequence"/>
</dbReference>
<accession>A0A9P6GWN7</accession>
<comment type="caution">
    <text evidence="1">The sequence shown here is derived from an EMBL/GenBank/DDBJ whole genome shotgun (WGS) entry which is preliminary data.</text>
</comment>
<sequence length="66" mass="8086">MTLCGRMGARIREHKSEMTYRMEYHQDKILSWSKPKKPRRCRSIQRNAVGLRLDTNRRRFHRKLSL</sequence>
<reference evidence="1" key="1">
    <citation type="journal article" date="2020" name="Mol. Plant Microbe Interact.">
        <title>Genome Sequence of the Biocontrol Agent Coniothyrium minitans strain Conio (IMI 134523).</title>
        <authorList>
            <person name="Patel D."/>
            <person name="Shittu T.A."/>
            <person name="Baroncelli R."/>
            <person name="Muthumeenakshi S."/>
            <person name="Osborne T.H."/>
            <person name="Janganan T.K."/>
            <person name="Sreenivasaprasad S."/>
        </authorList>
    </citation>
    <scope>NUCLEOTIDE SEQUENCE</scope>
    <source>
        <strain evidence="1">Conio</strain>
    </source>
</reference>
<name>A0A9P6GWN7_9PLEO</name>
<protein>
    <submittedName>
        <fullName evidence="1">Uncharacterized protein</fullName>
    </submittedName>
</protein>